<dbReference type="EMBL" id="BAABJM010000004">
    <property type="protein sequence ID" value="GAA5060858.1"/>
    <property type="molecule type" value="Genomic_DNA"/>
</dbReference>
<protein>
    <recommendedName>
        <fullName evidence="3">2'-5' RNA ligase family protein</fullName>
    </recommendedName>
</protein>
<gene>
    <name evidence="1" type="ORF">GCM10023318_42800</name>
</gene>
<name>A0ABP9KKM2_9NOCA</name>
<evidence type="ECO:0000313" key="2">
    <source>
        <dbReference type="Proteomes" id="UP001500603"/>
    </source>
</evidence>
<dbReference type="SUPFAM" id="SSF55144">
    <property type="entry name" value="LigT-like"/>
    <property type="match status" value="1"/>
</dbReference>
<dbReference type="RefSeq" id="WP_345497351.1">
    <property type="nucleotide sequence ID" value="NZ_BAABJM010000004.1"/>
</dbReference>
<proteinExistence type="predicted"/>
<dbReference type="Gene3D" id="3.90.1140.10">
    <property type="entry name" value="Cyclic phosphodiesterase"/>
    <property type="match status" value="1"/>
</dbReference>
<reference evidence="2" key="1">
    <citation type="journal article" date="2019" name="Int. J. Syst. Evol. Microbiol.">
        <title>The Global Catalogue of Microorganisms (GCM) 10K type strain sequencing project: providing services to taxonomists for standard genome sequencing and annotation.</title>
        <authorList>
            <consortium name="The Broad Institute Genomics Platform"/>
            <consortium name="The Broad Institute Genome Sequencing Center for Infectious Disease"/>
            <person name="Wu L."/>
            <person name="Ma J."/>
        </authorList>
    </citation>
    <scope>NUCLEOTIDE SEQUENCE [LARGE SCALE GENOMIC DNA]</scope>
    <source>
        <strain evidence="2">JCM 18298</strain>
    </source>
</reference>
<comment type="caution">
    <text evidence="1">The sequence shown here is derived from an EMBL/GenBank/DDBJ whole genome shotgun (WGS) entry which is preliminary data.</text>
</comment>
<organism evidence="1 2">
    <name type="scientific">Nocardia callitridis</name>
    <dbReference type="NCBI Taxonomy" id="648753"/>
    <lineage>
        <taxon>Bacteria</taxon>
        <taxon>Bacillati</taxon>
        <taxon>Actinomycetota</taxon>
        <taxon>Actinomycetes</taxon>
        <taxon>Mycobacteriales</taxon>
        <taxon>Nocardiaceae</taxon>
        <taxon>Nocardia</taxon>
    </lineage>
</organism>
<keyword evidence="2" id="KW-1185">Reference proteome</keyword>
<evidence type="ECO:0000313" key="1">
    <source>
        <dbReference type="EMBL" id="GAA5060858.1"/>
    </source>
</evidence>
<dbReference type="Pfam" id="PF13563">
    <property type="entry name" value="2_5_RNA_ligase2"/>
    <property type="match status" value="1"/>
</dbReference>
<accession>A0ABP9KKM2</accession>
<evidence type="ECO:0008006" key="3">
    <source>
        <dbReference type="Google" id="ProtNLM"/>
    </source>
</evidence>
<dbReference type="Proteomes" id="UP001500603">
    <property type="component" value="Unassembled WGS sequence"/>
</dbReference>
<dbReference type="InterPro" id="IPR009097">
    <property type="entry name" value="Cyclic_Pdiesterase"/>
</dbReference>
<sequence length="201" mass="22403">MLRLKDHWTRPEGPLGYYWFLTFETSPELNTLVSGSQEAIDYPYYDAAPLASLHLTLDRISNDPTSVGADLESIERSATEVCREFEPFQITVDHLNCFRSAVAFDVTPAQRVRQLRDALRGATLHAFPAASVKRGDTNPHISIAYANVDDIAGDRVVEKMGQVNGKVGAARVTVREATMVLLERRQRSYAWEVIARVPLAG</sequence>